<dbReference type="InterPro" id="IPR036388">
    <property type="entry name" value="WH-like_DNA-bd_sf"/>
</dbReference>
<dbReference type="GO" id="GO:0005634">
    <property type="term" value="C:nucleus"/>
    <property type="evidence" value="ECO:0007669"/>
    <property type="project" value="TreeGrafter"/>
</dbReference>
<evidence type="ECO:0000256" key="12">
    <source>
        <dbReference type="ARBA" id="ARBA00048679"/>
    </source>
</evidence>
<keyword evidence="6" id="KW-0479">Metal-binding</keyword>
<organism evidence="18">
    <name type="scientific">Volvox carteri f. nagariensis</name>
    <dbReference type="NCBI Taxonomy" id="3068"/>
    <lineage>
        <taxon>Eukaryota</taxon>
        <taxon>Viridiplantae</taxon>
        <taxon>Chlorophyta</taxon>
        <taxon>core chlorophytes</taxon>
        <taxon>Chlorophyceae</taxon>
        <taxon>CS clade</taxon>
        <taxon>Chlamydomonadales</taxon>
        <taxon>Volvocaceae</taxon>
        <taxon>Volvox</taxon>
    </lineage>
</organism>
<dbReference type="KEGG" id="vcn:VOLCADRAFT_106246"/>
<dbReference type="EC" id="2.7.11.1" evidence="3"/>
<dbReference type="Proteomes" id="UP000001058">
    <property type="component" value="Unassembled WGS sequence"/>
</dbReference>
<sequence length="584" mass="63014">MKLDVNALRYLSKDDFRVLTAVEMGQKNHELVPLELIDSISGLKHGGAFKSIKTLMRHKLLHHDSKYYDGYRLTYMGYDFLAIRALVSRGHISGVGRQIGVGKESDIFEVTNDDGEVFALKLHRLGRTSFRAVKSKRDYLGRRQNYSWLYLSRLAALKEYAFMKALYEHGFPVPQAIDNNRHAVLMGLVNARPMVQIRAMAHPARVYLSCMDLISRLAAKGLIHCDFNEFNLLINEDEELTLIDFPQMVSITHANAEELFTRDVECIIRFFSKKIGYVPEQDKSLPYVRPAFADVAAAAAAAAAADGEGVLDVALEASGFQRQHQKVLEEYLAEVVEAGEDGDSGGEEGEEESEEEVTAEGHLEAERRVANREAGGKEDGEEEGGGGGTSGREGKGRDVDGAGGVGSAAGLGEEDQEEATGESDVEDRLGRLAMGTAADGSPQRREIRSKRSGGGGGGGGEEDDEEEAGARSSDEAMSVKSGAISDEGEDEDSASSCDDGDGGEGSRRRRSGGRECGGGHRAAAAGGGRRQRLGEHEVQQIVAAQRRKQGQRQAMSRASRNASKNSNKAGSRRGGGKSAGADGW</sequence>
<dbReference type="EMBL" id="GL378361">
    <property type="protein sequence ID" value="EFJ44788.1"/>
    <property type="molecule type" value="Genomic_DNA"/>
</dbReference>
<evidence type="ECO:0000256" key="2">
    <source>
        <dbReference type="ARBA" id="ARBA00009196"/>
    </source>
</evidence>
<dbReference type="SMART" id="SM00090">
    <property type="entry name" value="RIO"/>
    <property type="match status" value="1"/>
</dbReference>
<feature type="region of interest" description="Disordered" evidence="15">
    <location>
        <begin position="340"/>
        <end position="584"/>
    </location>
</feature>
<evidence type="ECO:0000256" key="11">
    <source>
        <dbReference type="ARBA" id="ARBA00047899"/>
    </source>
</evidence>
<evidence type="ECO:0000259" key="16">
    <source>
        <dbReference type="SMART" id="SM00090"/>
    </source>
</evidence>
<dbReference type="Gene3D" id="1.10.510.10">
    <property type="entry name" value="Transferase(Phosphotransferase) domain 1"/>
    <property type="match status" value="1"/>
</dbReference>
<evidence type="ECO:0000256" key="8">
    <source>
        <dbReference type="ARBA" id="ARBA00022777"/>
    </source>
</evidence>
<keyword evidence="5" id="KW-0808">Transferase</keyword>
<dbReference type="FunFam" id="3.30.200.20:FF:000052">
    <property type="entry name" value="Serine/threonine-protein kinase RIO2"/>
    <property type="match status" value="1"/>
</dbReference>
<dbReference type="PANTHER" id="PTHR45852:SF1">
    <property type="entry name" value="SERINE_THREONINE-PROTEIN KINASE RIO2"/>
    <property type="match status" value="1"/>
</dbReference>
<dbReference type="InterPro" id="IPR018934">
    <property type="entry name" value="RIO_dom"/>
</dbReference>
<dbReference type="GeneID" id="9617315"/>
<dbReference type="GO" id="GO:0046872">
    <property type="term" value="F:metal ion binding"/>
    <property type="evidence" value="ECO:0007669"/>
    <property type="project" value="UniProtKB-KW"/>
</dbReference>
<feature type="compositionally biased region" description="Gly residues" evidence="15">
    <location>
        <begin position="514"/>
        <end position="528"/>
    </location>
</feature>
<keyword evidence="10" id="KW-0460">Magnesium</keyword>
<evidence type="ECO:0000256" key="10">
    <source>
        <dbReference type="ARBA" id="ARBA00022842"/>
    </source>
</evidence>
<dbReference type="InterPro" id="IPR015285">
    <property type="entry name" value="RIO2_wHTH_N"/>
</dbReference>
<evidence type="ECO:0000256" key="13">
    <source>
        <dbReference type="ARBA" id="ARBA00068353"/>
    </source>
</evidence>
<dbReference type="Gene3D" id="3.30.200.20">
    <property type="entry name" value="Phosphorylase Kinase, domain 1"/>
    <property type="match status" value="1"/>
</dbReference>
<dbReference type="SUPFAM" id="SSF56112">
    <property type="entry name" value="Protein kinase-like (PK-like)"/>
    <property type="match status" value="1"/>
</dbReference>
<evidence type="ECO:0000256" key="3">
    <source>
        <dbReference type="ARBA" id="ARBA00012513"/>
    </source>
</evidence>
<keyword evidence="4" id="KW-0723">Serine/threonine-protein kinase</keyword>
<dbReference type="STRING" id="3068.D8U638"/>
<keyword evidence="8" id="KW-0418">Kinase</keyword>
<feature type="compositionally biased region" description="Basic and acidic residues" evidence="15">
    <location>
        <begin position="359"/>
        <end position="378"/>
    </location>
</feature>
<evidence type="ECO:0000256" key="5">
    <source>
        <dbReference type="ARBA" id="ARBA00022679"/>
    </source>
</evidence>
<dbReference type="InterPro" id="IPR011009">
    <property type="entry name" value="Kinase-like_dom_sf"/>
</dbReference>
<dbReference type="InterPro" id="IPR030484">
    <property type="entry name" value="Rio2"/>
</dbReference>
<dbReference type="FunFam" id="1.10.10.10:FF:000053">
    <property type="entry name" value="Serine/threonine-protein kinase RIO2"/>
    <property type="match status" value="1"/>
</dbReference>
<evidence type="ECO:0000256" key="15">
    <source>
        <dbReference type="SAM" id="MobiDB-lite"/>
    </source>
</evidence>
<comment type="catalytic activity">
    <reaction evidence="11">
        <text>L-threonyl-[protein] + ATP = O-phospho-L-threonyl-[protein] + ADP + H(+)</text>
        <dbReference type="Rhea" id="RHEA:46608"/>
        <dbReference type="Rhea" id="RHEA-COMP:11060"/>
        <dbReference type="Rhea" id="RHEA-COMP:11605"/>
        <dbReference type="ChEBI" id="CHEBI:15378"/>
        <dbReference type="ChEBI" id="CHEBI:30013"/>
        <dbReference type="ChEBI" id="CHEBI:30616"/>
        <dbReference type="ChEBI" id="CHEBI:61977"/>
        <dbReference type="ChEBI" id="CHEBI:456216"/>
        <dbReference type="EC" id="2.7.11.1"/>
    </reaction>
</comment>
<feature type="compositionally biased region" description="Acidic residues" evidence="15">
    <location>
        <begin position="412"/>
        <end position="425"/>
    </location>
</feature>
<dbReference type="PANTHER" id="PTHR45852">
    <property type="entry name" value="SER/THR-PROTEIN KINASE RIO2"/>
    <property type="match status" value="1"/>
</dbReference>
<comment type="catalytic activity">
    <reaction evidence="12">
        <text>L-seryl-[protein] + ATP = O-phospho-L-seryl-[protein] + ADP + H(+)</text>
        <dbReference type="Rhea" id="RHEA:17989"/>
        <dbReference type="Rhea" id="RHEA-COMP:9863"/>
        <dbReference type="Rhea" id="RHEA-COMP:11604"/>
        <dbReference type="ChEBI" id="CHEBI:15378"/>
        <dbReference type="ChEBI" id="CHEBI:29999"/>
        <dbReference type="ChEBI" id="CHEBI:30616"/>
        <dbReference type="ChEBI" id="CHEBI:83421"/>
        <dbReference type="ChEBI" id="CHEBI:456216"/>
        <dbReference type="EC" id="2.7.11.1"/>
    </reaction>
</comment>
<evidence type="ECO:0000256" key="6">
    <source>
        <dbReference type="ARBA" id="ARBA00022723"/>
    </source>
</evidence>
<dbReference type="GO" id="GO:0030490">
    <property type="term" value="P:maturation of SSU-rRNA"/>
    <property type="evidence" value="ECO:0007669"/>
    <property type="project" value="TreeGrafter"/>
</dbReference>
<evidence type="ECO:0000256" key="1">
    <source>
        <dbReference type="ARBA" id="ARBA00001946"/>
    </source>
</evidence>
<evidence type="ECO:0000256" key="4">
    <source>
        <dbReference type="ARBA" id="ARBA00022527"/>
    </source>
</evidence>
<dbReference type="InterPro" id="IPR000687">
    <property type="entry name" value="RIO_kinase"/>
</dbReference>
<evidence type="ECO:0000256" key="14">
    <source>
        <dbReference type="ARBA" id="ARBA00068837"/>
    </source>
</evidence>
<dbReference type="InParanoid" id="D8U638"/>
<gene>
    <name evidence="17" type="ORF">VOLCADRAFT_106246</name>
</gene>
<keyword evidence="7" id="KW-0547">Nucleotide-binding</keyword>
<dbReference type="Gene3D" id="1.10.10.10">
    <property type="entry name" value="Winged helix-like DNA-binding domain superfamily/Winged helix DNA-binding domain"/>
    <property type="match status" value="1"/>
</dbReference>
<dbReference type="eggNOG" id="KOG2268">
    <property type="taxonomic scope" value="Eukaryota"/>
</dbReference>
<feature type="compositionally biased region" description="Acidic residues" evidence="15">
    <location>
        <begin position="340"/>
        <end position="358"/>
    </location>
</feature>
<protein>
    <recommendedName>
        <fullName evidence="13">Serine/threonine-protein kinase RIO2</fullName>
        <ecNumber evidence="3">2.7.11.1</ecNumber>
    </recommendedName>
    <alternativeName>
        <fullName evidence="14">Serine/threonine-protein kinase rio2</fullName>
    </alternativeName>
</protein>
<dbReference type="RefSeq" id="XP_002954071.1">
    <property type="nucleotide sequence ID" value="XM_002954025.1"/>
</dbReference>
<dbReference type="GO" id="GO:0030688">
    <property type="term" value="C:preribosome, small subunit precursor"/>
    <property type="evidence" value="ECO:0007669"/>
    <property type="project" value="TreeGrafter"/>
</dbReference>
<evidence type="ECO:0000256" key="9">
    <source>
        <dbReference type="ARBA" id="ARBA00022840"/>
    </source>
</evidence>
<reference evidence="17 18" key="1">
    <citation type="journal article" date="2010" name="Science">
        <title>Genomic analysis of organismal complexity in the multicellular green alga Volvox carteri.</title>
        <authorList>
            <person name="Prochnik S.E."/>
            <person name="Umen J."/>
            <person name="Nedelcu A.M."/>
            <person name="Hallmann A."/>
            <person name="Miller S.M."/>
            <person name="Nishii I."/>
            <person name="Ferris P."/>
            <person name="Kuo A."/>
            <person name="Mitros T."/>
            <person name="Fritz-Laylin L.K."/>
            <person name="Hellsten U."/>
            <person name="Chapman J."/>
            <person name="Simakov O."/>
            <person name="Rensing S.A."/>
            <person name="Terry A."/>
            <person name="Pangilinan J."/>
            <person name="Kapitonov V."/>
            <person name="Jurka J."/>
            <person name="Salamov A."/>
            <person name="Shapiro H."/>
            <person name="Schmutz J."/>
            <person name="Grimwood J."/>
            <person name="Lindquist E."/>
            <person name="Lucas S."/>
            <person name="Grigoriev I.V."/>
            <person name="Schmitt R."/>
            <person name="Kirk D."/>
            <person name="Rokhsar D.S."/>
        </authorList>
    </citation>
    <scope>NUCLEOTIDE SEQUENCE [LARGE SCALE GENOMIC DNA]</scope>
    <source>
        <strain evidence="18">f. Nagariensis / Eve</strain>
    </source>
</reference>
<dbReference type="GO" id="GO:0004674">
    <property type="term" value="F:protein serine/threonine kinase activity"/>
    <property type="evidence" value="ECO:0007669"/>
    <property type="project" value="UniProtKB-KW"/>
</dbReference>
<feature type="domain" description="RIO kinase" evidence="16">
    <location>
        <begin position="64"/>
        <end position="294"/>
    </location>
</feature>
<comment type="cofactor">
    <cofactor evidence="1">
        <name>Mg(2+)</name>
        <dbReference type="ChEBI" id="CHEBI:18420"/>
    </cofactor>
</comment>
<dbReference type="Pfam" id="PF09202">
    <property type="entry name" value="Rio2_N"/>
    <property type="match status" value="1"/>
</dbReference>
<dbReference type="Pfam" id="PF01163">
    <property type="entry name" value="RIO1"/>
    <property type="match status" value="1"/>
</dbReference>
<dbReference type="GO" id="GO:0005829">
    <property type="term" value="C:cytosol"/>
    <property type="evidence" value="ECO:0007669"/>
    <property type="project" value="TreeGrafter"/>
</dbReference>
<evidence type="ECO:0000313" key="17">
    <source>
        <dbReference type="EMBL" id="EFJ44788.1"/>
    </source>
</evidence>
<dbReference type="InterPro" id="IPR036390">
    <property type="entry name" value="WH_DNA-bd_sf"/>
</dbReference>
<keyword evidence="18" id="KW-1185">Reference proteome</keyword>
<comment type="similarity">
    <text evidence="2">Belongs to the protein kinase superfamily. RIO-type Ser/Thr kinase family.</text>
</comment>
<dbReference type="OrthoDB" id="10258631at2759"/>
<name>D8U638_VOLCA</name>
<evidence type="ECO:0000256" key="7">
    <source>
        <dbReference type="ARBA" id="ARBA00022741"/>
    </source>
</evidence>
<dbReference type="FunCoup" id="D8U638">
    <property type="interactions" value="1893"/>
</dbReference>
<dbReference type="CDD" id="cd05144">
    <property type="entry name" value="RIO2_C"/>
    <property type="match status" value="1"/>
</dbReference>
<dbReference type="AlphaFoldDB" id="D8U638"/>
<dbReference type="GO" id="GO:0005524">
    <property type="term" value="F:ATP binding"/>
    <property type="evidence" value="ECO:0007669"/>
    <property type="project" value="UniProtKB-KW"/>
</dbReference>
<proteinExistence type="inferred from homology"/>
<feature type="compositionally biased region" description="Low complexity" evidence="15">
    <location>
        <begin position="551"/>
        <end position="569"/>
    </location>
</feature>
<evidence type="ECO:0000313" key="18">
    <source>
        <dbReference type="Proteomes" id="UP000001058"/>
    </source>
</evidence>
<keyword evidence="9" id="KW-0067">ATP-binding</keyword>
<dbReference type="SUPFAM" id="SSF46785">
    <property type="entry name" value="Winged helix' DNA-binding domain"/>
    <property type="match status" value="1"/>
</dbReference>
<feature type="compositionally biased region" description="Acidic residues" evidence="15">
    <location>
        <begin position="486"/>
        <end position="502"/>
    </location>
</feature>
<accession>D8U638</accession>